<protein>
    <submittedName>
        <fullName evidence="2">Uncharacterized protein</fullName>
    </submittedName>
</protein>
<evidence type="ECO:0000313" key="2">
    <source>
        <dbReference type="EMBL" id="KTG08358.1"/>
    </source>
</evidence>
<feature type="compositionally biased region" description="Gly residues" evidence="1">
    <location>
        <begin position="355"/>
        <end position="399"/>
    </location>
</feature>
<reference evidence="2 3" key="1">
    <citation type="submission" date="2015-12" db="EMBL/GenBank/DDBJ databases">
        <title>Haloprofundus marisrubri gen. nov., sp. nov., an extremely halophilic archaeon isolated from the Discovery deep brine-seawater interface in the Red Sea.</title>
        <authorList>
            <person name="Zhang G."/>
            <person name="Stingl U."/>
            <person name="Rashid M."/>
        </authorList>
    </citation>
    <scope>NUCLEOTIDE SEQUENCE [LARGE SCALE GENOMIC DNA]</scope>
    <source>
        <strain evidence="2 3">SB9</strain>
    </source>
</reference>
<keyword evidence="3" id="KW-1185">Reference proteome</keyword>
<dbReference type="AlphaFoldDB" id="A0A0W1R4P3"/>
<feature type="compositionally biased region" description="Basic and acidic residues" evidence="1">
    <location>
        <begin position="22"/>
        <end position="31"/>
    </location>
</feature>
<name>A0A0W1R4P3_9EURY</name>
<sequence length="399" mass="40942">MGLPSGVHYDEERTTIRGVSPNRRDEMTDGPELSRRRLLAALTTVGAAGGLVGAGTGAVLGDGEAAPVSLFRGGELVLTADAESETTARLAFDGLRDDGRVHERTLCLSVSSNPAWLWLRACPTSNPVAAALDATLTLAGETFTGTLADVLEAVADGVRVDTAPTQPEEETCLTLAVSLPKDRNGVATEQIRGRTLDLTLQFYAEQARHVDSSVSPWTERCGETPTPTPTPEPPSDQKAISFVAFCSDSGALSADDITLSDFVEKEPGEVVALTWESTEPVSYVVLKAGPEIEYFEYSPPTTGPASVEVGTGTPDSSLSPPRPCPTGSSGVKFEGENLQTVEDANGSDGSDDGHGGGPGNGNGNNGKGGNGGSDDGNGGKSSNGRGPGNGNKGGNGGGR</sequence>
<accession>A0A0W1R4P3</accession>
<feature type="region of interest" description="Disordered" evidence="1">
    <location>
        <begin position="214"/>
        <end position="237"/>
    </location>
</feature>
<gene>
    <name evidence="2" type="ORF">AUR64_19185</name>
</gene>
<evidence type="ECO:0000313" key="3">
    <source>
        <dbReference type="Proteomes" id="UP000054387"/>
    </source>
</evidence>
<feature type="region of interest" description="Disordered" evidence="1">
    <location>
        <begin position="302"/>
        <end position="399"/>
    </location>
</feature>
<feature type="region of interest" description="Disordered" evidence="1">
    <location>
        <begin position="1"/>
        <end position="31"/>
    </location>
</feature>
<comment type="caution">
    <text evidence="2">The sequence shown here is derived from an EMBL/GenBank/DDBJ whole genome shotgun (WGS) entry which is preliminary data.</text>
</comment>
<proteinExistence type="predicted"/>
<evidence type="ECO:0000256" key="1">
    <source>
        <dbReference type="SAM" id="MobiDB-lite"/>
    </source>
</evidence>
<dbReference type="EMBL" id="LOPU01000031">
    <property type="protein sequence ID" value="KTG08358.1"/>
    <property type="molecule type" value="Genomic_DNA"/>
</dbReference>
<dbReference type="STRING" id="1514971.AUR64_19185"/>
<organism evidence="2 3">
    <name type="scientific">Haloprofundus marisrubri</name>
    <dbReference type="NCBI Taxonomy" id="1514971"/>
    <lineage>
        <taxon>Archaea</taxon>
        <taxon>Methanobacteriati</taxon>
        <taxon>Methanobacteriota</taxon>
        <taxon>Stenosarchaea group</taxon>
        <taxon>Halobacteria</taxon>
        <taxon>Halobacteriales</taxon>
        <taxon>Haloferacaceae</taxon>
        <taxon>Haloprofundus</taxon>
    </lineage>
</organism>
<dbReference type="Proteomes" id="UP000054387">
    <property type="component" value="Unassembled WGS sequence"/>
</dbReference>